<dbReference type="SUPFAM" id="SSF81631">
    <property type="entry name" value="PAP/OAS1 substrate-binding domain"/>
    <property type="match status" value="1"/>
</dbReference>
<evidence type="ECO:0000256" key="3">
    <source>
        <dbReference type="ARBA" id="ARBA00004496"/>
    </source>
</evidence>
<dbReference type="Pfam" id="PF03828">
    <property type="entry name" value="PAP_assoc"/>
    <property type="match status" value="1"/>
</dbReference>
<dbReference type="GO" id="GO:0031123">
    <property type="term" value="P:RNA 3'-end processing"/>
    <property type="evidence" value="ECO:0007669"/>
    <property type="project" value="TreeGrafter"/>
</dbReference>
<reference evidence="11" key="1">
    <citation type="submission" date="2021-01" db="EMBL/GenBank/DDBJ databases">
        <authorList>
            <person name="Eckstrom K.M.E."/>
        </authorList>
    </citation>
    <scope>NUCLEOTIDE SEQUENCE</scope>
    <source>
        <strain evidence="11">UVCC 0001</strain>
    </source>
</reference>
<comment type="similarity">
    <text evidence="4">Belongs to the DNA polymerase type-B-like family.</text>
</comment>
<dbReference type="AlphaFoldDB" id="A0AAD9ILP1"/>
<evidence type="ECO:0000313" key="11">
    <source>
        <dbReference type="EMBL" id="KAK2080648.1"/>
    </source>
</evidence>
<evidence type="ECO:0000259" key="10">
    <source>
        <dbReference type="Pfam" id="PF22600"/>
    </source>
</evidence>
<dbReference type="GO" id="GO:0043488">
    <property type="term" value="P:regulation of mRNA stability"/>
    <property type="evidence" value="ECO:0007669"/>
    <property type="project" value="UniProtKB-ARBA"/>
</dbReference>
<comment type="cofactor">
    <cofactor evidence="2">
        <name>Mg(2+)</name>
        <dbReference type="ChEBI" id="CHEBI:18420"/>
    </cofactor>
</comment>
<comment type="caution">
    <text evidence="11">The sequence shown here is derived from an EMBL/GenBank/DDBJ whole genome shotgun (WGS) entry which is preliminary data.</text>
</comment>
<evidence type="ECO:0008006" key="13">
    <source>
        <dbReference type="Google" id="ProtNLM"/>
    </source>
</evidence>
<comment type="cofactor">
    <cofactor evidence="1">
        <name>Mn(2+)</name>
        <dbReference type="ChEBI" id="CHEBI:29035"/>
    </cofactor>
</comment>
<evidence type="ECO:0000256" key="5">
    <source>
        <dbReference type="ARBA" id="ARBA00022490"/>
    </source>
</evidence>
<name>A0AAD9ILP1_PROWI</name>
<gene>
    <name evidence="11" type="ORF">QBZ16_000502</name>
</gene>
<dbReference type="GO" id="GO:0005737">
    <property type="term" value="C:cytoplasm"/>
    <property type="evidence" value="ECO:0007669"/>
    <property type="project" value="UniProtKB-SubCell"/>
</dbReference>
<dbReference type="InterPro" id="IPR043519">
    <property type="entry name" value="NT_sf"/>
</dbReference>
<feature type="domain" description="Poly(A) RNA polymerase mitochondrial-like central palm" evidence="10">
    <location>
        <begin position="10"/>
        <end position="140"/>
    </location>
</feature>
<evidence type="ECO:0000259" key="9">
    <source>
        <dbReference type="Pfam" id="PF03828"/>
    </source>
</evidence>
<dbReference type="CDD" id="cd05402">
    <property type="entry name" value="NT_PAP_TUTase"/>
    <property type="match status" value="1"/>
</dbReference>
<feature type="domain" description="PAP-associated" evidence="9">
    <location>
        <begin position="230"/>
        <end position="288"/>
    </location>
</feature>
<organism evidence="11 12">
    <name type="scientific">Prototheca wickerhamii</name>
    <dbReference type="NCBI Taxonomy" id="3111"/>
    <lineage>
        <taxon>Eukaryota</taxon>
        <taxon>Viridiplantae</taxon>
        <taxon>Chlorophyta</taxon>
        <taxon>core chlorophytes</taxon>
        <taxon>Trebouxiophyceae</taxon>
        <taxon>Chlorellales</taxon>
        <taxon>Chlorellaceae</taxon>
        <taxon>Prototheca</taxon>
    </lineage>
</organism>
<evidence type="ECO:0000256" key="2">
    <source>
        <dbReference type="ARBA" id="ARBA00001946"/>
    </source>
</evidence>
<dbReference type="GO" id="GO:0010605">
    <property type="term" value="P:negative regulation of macromolecule metabolic process"/>
    <property type="evidence" value="ECO:0007669"/>
    <property type="project" value="UniProtKB-ARBA"/>
</dbReference>
<dbReference type="FunFam" id="1.10.1410.10:FF:000018">
    <property type="entry name" value="Terminal uridylyltransferase cid1"/>
    <property type="match status" value="1"/>
</dbReference>
<dbReference type="GO" id="GO:0046872">
    <property type="term" value="F:metal ion binding"/>
    <property type="evidence" value="ECO:0007669"/>
    <property type="project" value="UniProtKB-KW"/>
</dbReference>
<proteinExistence type="inferred from homology"/>
<dbReference type="Gene3D" id="3.30.460.10">
    <property type="entry name" value="Beta Polymerase, domain 2"/>
    <property type="match status" value="1"/>
</dbReference>
<protein>
    <recommendedName>
        <fullName evidence="13">Polynucleotide adenylyltransferase</fullName>
    </recommendedName>
</protein>
<keyword evidence="12" id="KW-1185">Reference proteome</keyword>
<keyword evidence="7" id="KW-0479">Metal-binding</keyword>
<evidence type="ECO:0000256" key="7">
    <source>
        <dbReference type="ARBA" id="ARBA00022723"/>
    </source>
</evidence>
<dbReference type="PANTHER" id="PTHR12271:SF40">
    <property type="entry name" value="POLY(A) RNA POLYMERASE GLD2"/>
    <property type="match status" value="1"/>
</dbReference>
<dbReference type="EMBL" id="JASFZW010000001">
    <property type="protein sequence ID" value="KAK2080648.1"/>
    <property type="molecule type" value="Genomic_DNA"/>
</dbReference>
<evidence type="ECO:0000256" key="1">
    <source>
        <dbReference type="ARBA" id="ARBA00001936"/>
    </source>
</evidence>
<keyword evidence="5" id="KW-0963">Cytoplasm</keyword>
<keyword evidence="8" id="KW-0460">Magnesium</keyword>
<evidence type="ECO:0000313" key="12">
    <source>
        <dbReference type="Proteomes" id="UP001255856"/>
    </source>
</evidence>
<evidence type="ECO:0000256" key="4">
    <source>
        <dbReference type="ARBA" id="ARBA00008593"/>
    </source>
</evidence>
<dbReference type="InterPro" id="IPR002058">
    <property type="entry name" value="PAP_assoc"/>
</dbReference>
<dbReference type="Pfam" id="PF22600">
    <property type="entry name" value="MTPAP-like_central"/>
    <property type="match status" value="1"/>
</dbReference>
<dbReference type="InterPro" id="IPR054708">
    <property type="entry name" value="MTPAP-like_central"/>
</dbReference>
<dbReference type="GO" id="GO:0016779">
    <property type="term" value="F:nucleotidyltransferase activity"/>
    <property type="evidence" value="ECO:0007669"/>
    <property type="project" value="TreeGrafter"/>
</dbReference>
<evidence type="ECO:0000256" key="6">
    <source>
        <dbReference type="ARBA" id="ARBA00022679"/>
    </source>
</evidence>
<dbReference type="Proteomes" id="UP001255856">
    <property type="component" value="Unassembled WGS sequence"/>
</dbReference>
<dbReference type="PANTHER" id="PTHR12271">
    <property type="entry name" value="POLY A POLYMERASE CID PAP -RELATED"/>
    <property type="match status" value="1"/>
</dbReference>
<accession>A0AAD9ILP1</accession>
<evidence type="ECO:0000256" key="8">
    <source>
        <dbReference type="ARBA" id="ARBA00022842"/>
    </source>
</evidence>
<sequence>MDEMDTILCALVKALQPPPEEEHRQAKALEQVESLLKAAWPQAEVILFGSAANGLAVRGTNDLDICLQLPPSFDSQESKAEAAVAVAEKAREAGMEDVVDLPGARIPVVKFCLPHSPWHIDVTINNALACANTRLLAAYSAVDPRFAQLVRVVKHWAKQRRVNESYTGTLSSYCYALMCVHLCQTRRPPILPSLQMLPHQPKPKVNDWDVSYYENTASLQGFGSQNNQRLSDLVWDFFEYWAWRHDYRNAVISVRTASTLTKAYKGWAQRVGRDRHLVCIEDPFELSHDLGRTVDKQTSGVLRKEFLRAATILRDQPNPLNMLFEPFRGRHVGTQEVKPVLP</sequence>
<comment type="subcellular location">
    <subcellularLocation>
        <location evidence="3">Cytoplasm</location>
    </subcellularLocation>
</comment>
<dbReference type="Gene3D" id="1.10.1410.10">
    <property type="match status" value="1"/>
</dbReference>
<keyword evidence="6" id="KW-0808">Transferase</keyword>
<dbReference type="GO" id="GO:0010628">
    <property type="term" value="P:positive regulation of gene expression"/>
    <property type="evidence" value="ECO:0007669"/>
    <property type="project" value="UniProtKB-ARBA"/>
</dbReference>
<dbReference type="SUPFAM" id="SSF81301">
    <property type="entry name" value="Nucleotidyltransferase"/>
    <property type="match status" value="1"/>
</dbReference>